<gene>
    <name evidence="2" type="ORF">F8O03_11090</name>
</gene>
<comment type="caution">
    <text evidence="2">The sequence shown here is derived from an EMBL/GenBank/DDBJ whole genome shotgun (WGS) entry which is preliminary data.</text>
</comment>
<feature type="region of interest" description="Disordered" evidence="1">
    <location>
        <begin position="233"/>
        <end position="254"/>
    </location>
</feature>
<evidence type="ECO:0000256" key="1">
    <source>
        <dbReference type="SAM" id="MobiDB-lite"/>
    </source>
</evidence>
<proteinExistence type="predicted"/>
<evidence type="ECO:0000313" key="2">
    <source>
        <dbReference type="EMBL" id="KAB1637738.1"/>
    </source>
</evidence>
<dbReference type="AlphaFoldDB" id="A0A7J5B1D0"/>
<name>A0A7J5B1D0_9MICO</name>
<sequence length="372" mass="39186">MRASLPTDTGSNESRLPSRRSIVTAGAWSIPLVSLAVGAPMASASTTTAGFDLAIVGLQFGETLPLFTPDYTQRYSSFTPLSNFAVANYGDEPSPAAGFRASYTVDNELAVLDRVGYRVAGSTEPTYVDEVETIVTGTRTEYRWLVPVSVPVNESEDPLFPTGAVALVVESTVLLRYPNDAYDPEKLVGARVSATSVAAEAKTGNNVLQGVGTTDLEPASPYAAQTEATFETAPLGTGPARTSRPTSVKITSIGPRPLPATGSAIVRFDSRSTTTFSIANVRLNGAQTDAFLQSVTAPERQPWVTLQELTAELGAPLDAGDVLEFDVVYDAPAVAGYDVESTAGHAGFSPADNNDPDQRTTEFAYVYGVVPA</sequence>
<keyword evidence="3" id="KW-1185">Reference proteome</keyword>
<dbReference type="Proteomes" id="UP000490386">
    <property type="component" value="Unassembled WGS sequence"/>
</dbReference>
<dbReference type="RefSeq" id="WP_151423907.1">
    <property type="nucleotide sequence ID" value="NZ_CANKVH010000013.1"/>
</dbReference>
<dbReference type="OrthoDB" id="5048414at2"/>
<organism evidence="2 3">
    <name type="scientific">Pseudoclavibacter terrae</name>
    <dbReference type="NCBI Taxonomy" id="1530195"/>
    <lineage>
        <taxon>Bacteria</taxon>
        <taxon>Bacillati</taxon>
        <taxon>Actinomycetota</taxon>
        <taxon>Actinomycetes</taxon>
        <taxon>Micrococcales</taxon>
        <taxon>Microbacteriaceae</taxon>
        <taxon>Pseudoclavibacter</taxon>
    </lineage>
</organism>
<accession>A0A7J5B1D0</accession>
<evidence type="ECO:0000313" key="3">
    <source>
        <dbReference type="Proteomes" id="UP000490386"/>
    </source>
</evidence>
<protein>
    <submittedName>
        <fullName evidence="2">Uncharacterized protein</fullName>
    </submittedName>
</protein>
<dbReference type="EMBL" id="WBJX01000003">
    <property type="protein sequence ID" value="KAB1637738.1"/>
    <property type="molecule type" value="Genomic_DNA"/>
</dbReference>
<reference evidence="2 3" key="1">
    <citation type="submission" date="2019-09" db="EMBL/GenBank/DDBJ databases">
        <title>Phylogeny of genus Pseudoclavibacter and closely related genus.</title>
        <authorList>
            <person name="Li Y."/>
        </authorList>
    </citation>
    <scope>NUCLEOTIDE SEQUENCE [LARGE SCALE GENOMIC DNA]</scope>
    <source>
        <strain evidence="2 3">THG-MD12</strain>
    </source>
</reference>